<sequence length="521" mass="59605">MKYTKKSRTEFATLNTSIALALQPFQVLLGFINRTIFINLLGVTYLGLNNYLSSLVSILSLAELGVAGAMSYALYGPLGREEHGKINAFMILFKKLYRIIGFSIFILGSILSLFLPYMIKDYTVNSEVYLIFFLFVFNSASSYFFSYKRTLLYVDQRNYMMTLIDFVLNTLRVCLQIGILFFTKNYIFYLLISIIMNFIGNIIMSRIVDRLYGYLFKNDITPINQEEKEKFIRNIKGNIVGSIGETIVFQTDSILMASFVSLAAIGIYGNYTYVLGFLSLILNTVINSVVSSVGNLVHSESTTVADMVKFLKKFQFITFSLIYFASLGYLMFIHPFMTIWLGDSFSFNYTIEILIVLHFFLTFYRRPILTLISVYGLSYEQNKKVIVEILLNIFLSLYFLAILDLGVSGILLGTICSTVLTCTWYEPYSAFKYGLKASSKDFFKTLLQDFTVAGISFLLLSLLDNLLLTQLDFIFGLIIKIVLYLIVLGSYIFLFRNHEGGRQIILMIQKVLKFKNKVVKI</sequence>
<proteinExistence type="predicted"/>
<reference evidence="7 8" key="1">
    <citation type="submission" date="2015-02" db="EMBL/GenBank/DDBJ databases">
        <title>Evolution of amylase-binding proteins of oral streptococcal species.</title>
        <authorList>
            <person name="Haase E.M."/>
        </authorList>
    </citation>
    <scope>NUCLEOTIDE SEQUENCE [LARGE SCALE GENOMIC DNA]</scope>
    <source>
        <strain evidence="7 8">SK137</strain>
    </source>
</reference>
<feature type="transmembrane region" description="Helical" evidence="6">
    <location>
        <begin position="347"/>
        <end position="364"/>
    </location>
</feature>
<evidence type="ECO:0000256" key="4">
    <source>
        <dbReference type="ARBA" id="ARBA00022989"/>
    </source>
</evidence>
<dbReference type="Proteomes" id="UP000033415">
    <property type="component" value="Unassembled WGS sequence"/>
</dbReference>
<evidence type="ECO:0000313" key="8">
    <source>
        <dbReference type="Proteomes" id="UP000033415"/>
    </source>
</evidence>
<dbReference type="RefSeq" id="WP_033686955.1">
    <property type="nucleotide sequence ID" value="NZ_JYGQ01000001.1"/>
</dbReference>
<feature type="transmembrane region" description="Helical" evidence="6">
    <location>
        <begin position="52"/>
        <end position="75"/>
    </location>
</feature>
<protein>
    <recommendedName>
        <fullName evidence="9">Transporter</fullName>
    </recommendedName>
</protein>
<feature type="transmembrane region" description="Helical" evidence="6">
    <location>
        <begin position="317"/>
        <end position="341"/>
    </location>
</feature>
<dbReference type="PATRIC" id="fig|28037.100.peg.1048"/>
<name>A0A081Q208_STRMT</name>
<feature type="transmembrane region" description="Helical" evidence="6">
    <location>
        <begin position="446"/>
        <end position="467"/>
    </location>
</feature>
<feature type="transmembrane region" description="Helical" evidence="6">
    <location>
        <begin position="254"/>
        <end position="271"/>
    </location>
</feature>
<evidence type="ECO:0000313" key="7">
    <source>
        <dbReference type="EMBL" id="KJQ73097.1"/>
    </source>
</evidence>
<evidence type="ECO:0000256" key="3">
    <source>
        <dbReference type="ARBA" id="ARBA00022692"/>
    </source>
</evidence>
<evidence type="ECO:0000256" key="6">
    <source>
        <dbReference type="SAM" id="Phobius"/>
    </source>
</evidence>
<organism evidence="7 8">
    <name type="scientific">Streptococcus mitis</name>
    <dbReference type="NCBI Taxonomy" id="28037"/>
    <lineage>
        <taxon>Bacteria</taxon>
        <taxon>Bacillati</taxon>
        <taxon>Bacillota</taxon>
        <taxon>Bacilli</taxon>
        <taxon>Lactobacillales</taxon>
        <taxon>Streptococcaceae</taxon>
        <taxon>Streptococcus</taxon>
        <taxon>Streptococcus mitis group</taxon>
    </lineage>
</organism>
<evidence type="ECO:0008006" key="9">
    <source>
        <dbReference type="Google" id="ProtNLM"/>
    </source>
</evidence>
<comment type="subcellular location">
    <subcellularLocation>
        <location evidence="1">Cell membrane</location>
        <topology evidence="1">Multi-pass membrane protein</topology>
    </subcellularLocation>
</comment>
<accession>A0A081Q208</accession>
<feature type="transmembrane region" description="Helical" evidence="6">
    <location>
        <begin position="473"/>
        <end position="494"/>
    </location>
</feature>
<feature type="transmembrane region" description="Helical" evidence="6">
    <location>
        <begin position="96"/>
        <end position="117"/>
    </location>
</feature>
<dbReference type="GO" id="GO:0005886">
    <property type="term" value="C:plasma membrane"/>
    <property type="evidence" value="ECO:0007669"/>
    <property type="project" value="UniProtKB-SubCell"/>
</dbReference>
<keyword evidence="4 6" id="KW-1133">Transmembrane helix</keyword>
<evidence type="ECO:0000256" key="1">
    <source>
        <dbReference type="ARBA" id="ARBA00004651"/>
    </source>
</evidence>
<dbReference type="AlphaFoldDB" id="A0A081Q208"/>
<feature type="transmembrane region" description="Helical" evidence="6">
    <location>
        <begin position="187"/>
        <end position="208"/>
    </location>
</feature>
<feature type="transmembrane region" description="Helical" evidence="6">
    <location>
        <begin position="129"/>
        <end position="147"/>
    </location>
</feature>
<dbReference type="EMBL" id="JYGQ01000001">
    <property type="protein sequence ID" value="KJQ73097.1"/>
    <property type="molecule type" value="Genomic_DNA"/>
</dbReference>
<feature type="transmembrane region" description="Helical" evidence="6">
    <location>
        <begin position="409"/>
        <end position="425"/>
    </location>
</feature>
<dbReference type="PANTHER" id="PTHR30250:SF26">
    <property type="entry name" value="PSMA PROTEIN"/>
    <property type="match status" value="1"/>
</dbReference>
<feature type="transmembrane region" description="Helical" evidence="6">
    <location>
        <begin position="12"/>
        <end position="32"/>
    </location>
</feature>
<keyword evidence="5 6" id="KW-0472">Membrane</keyword>
<keyword evidence="3 6" id="KW-0812">Transmembrane</keyword>
<comment type="caution">
    <text evidence="7">The sequence shown here is derived from an EMBL/GenBank/DDBJ whole genome shotgun (WGS) entry which is preliminary data.</text>
</comment>
<gene>
    <name evidence="7" type="ORF">TZ91_00700</name>
</gene>
<evidence type="ECO:0000256" key="5">
    <source>
        <dbReference type="ARBA" id="ARBA00023136"/>
    </source>
</evidence>
<evidence type="ECO:0000256" key="2">
    <source>
        <dbReference type="ARBA" id="ARBA00022475"/>
    </source>
</evidence>
<keyword evidence="2" id="KW-1003">Cell membrane</keyword>
<dbReference type="InterPro" id="IPR050833">
    <property type="entry name" value="Poly_Biosynth_Transport"/>
</dbReference>
<dbReference type="PANTHER" id="PTHR30250">
    <property type="entry name" value="PST FAMILY PREDICTED COLANIC ACID TRANSPORTER"/>
    <property type="match status" value="1"/>
</dbReference>
<feature type="transmembrane region" description="Helical" evidence="6">
    <location>
        <begin position="385"/>
        <end position="403"/>
    </location>
</feature>